<comment type="caution">
    <text evidence="1">The sequence shown here is derived from an EMBL/GenBank/DDBJ whole genome shotgun (WGS) entry which is preliminary data.</text>
</comment>
<accession>A0ACC1MZ97</accession>
<keyword evidence="2" id="KW-1185">Reference proteome</keyword>
<reference evidence="1" key="1">
    <citation type="submission" date="2022-08" db="EMBL/GenBank/DDBJ databases">
        <title>Genome Sequence of Pycnoporus sanguineus.</title>
        <authorList>
            <person name="Buettner E."/>
        </authorList>
    </citation>
    <scope>NUCLEOTIDE SEQUENCE</scope>
    <source>
        <strain evidence="1">CG-C14</strain>
    </source>
</reference>
<gene>
    <name evidence="1" type="ORF">NUW54_g12327</name>
</gene>
<evidence type="ECO:0000313" key="1">
    <source>
        <dbReference type="EMBL" id="KAJ2972175.1"/>
    </source>
</evidence>
<organism evidence="1 2">
    <name type="scientific">Trametes sanguinea</name>
    <dbReference type="NCBI Taxonomy" id="158606"/>
    <lineage>
        <taxon>Eukaryota</taxon>
        <taxon>Fungi</taxon>
        <taxon>Dikarya</taxon>
        <taxon>Basidiomycota</taxon>
        <taxon>Agaricomycotina</taxon>
        <taxon>Agaricomycetes</taxon>
        <taxon>Polyporales</taxon>
        <taxon>Polyporaceae</taxon>
        <taxon>Trametes</taxon>
    </lineage>
</organism>
<dbReference type="EMBL" id="JANSHE010005204">
    <property type="protein sequence ID" value="KAJ2972175.1"/>
    <property type="molecule type" value="Genomic_DNA"/>
</dbReference>
<name>A0ACC1MZ97_9APHY</name>
<evidence type="ECO:0000313" key="2">
    <source>
        <dbReference type="Proteomes" id="UP001144978"/>
    </source>
</evidence>
<protein>
    <submittedName>
        <fullName evidence="1">Uncharacterized protein</fullName>
    </submittedName>
</protein>
<sequence length="85" mass="9420">MNDPFILTKRYSNRNDHPPKHLLTRPATTTALCPTRSLRDVRYLLAVAEVDVETGRVPVEVEGVDPSVLAAVALVDDVLAVMPRR</sequence>
<dbReference type="Proteomes" id="UP001144978">
    <property type="component" value="Unassembled WGS sequence"/>
</dbReference>
<proteinExistence type="predicted"/>